<dbReference type="EMBL" id="DSMG01000160">
    <property type="protein sequence ID" value="HDX32828.1"/>
    <property type="molecule type" value="Genomic_DNA"/>
</dbReference>
<dbReference type="AlphaFoldDB" id="A0A7C1JY28"/>
<sequence>MGLFLPSGPPLVAQKRFTVHQRIRYRIEQFCKGLQASLRAPDERLAESVLSPAELTLFRRMPLDARRHSLDVLRTLQREGDVPHPLAVAALLHDVGKAAATEMGAYLGLWLRGPIVLLEALAPGLLKRLAAPRPARSLRYALYVQLHHAAIGAAWAQEAGCSELTCWLIAHHQDASANGDPERMALLARLRRADSEN</sequence>
<organism evidence="1">
    <name type="scientific">Caldilinea aerophila</name>
    <dbReference type="NCBI Taxonomy" id="133453"/>
    <lineage>
        <taxon>Bacteria</taxon>
        <taxon>Bacillati</taxon>
        <taxon>Chloroflexota</taxon>
        <taxon>Caldilineae</taxon>
        <taxon>Caldilineales</taxon>
        <taxon>Caldilineaceae</taxon>
        <taxon>Caldilinea</taxon>
    </lineage>
</organism>
<evidence type="ECO:0008006" key="2">
    <source>
        <dbReference type="Google" id="ProtNLM"/>
    </source>
</evidence>
<reference evidence="1" key="1">
    <citation type="journal article" date="2020" name="mSystems">
        <title>Genome- and Community-Level Interaction Insights into Carbon Utilization and Element Cycling Functions of Hydrothermarchaeota in Hydrothermal Sediment.</title>
        <authorList>
            <person name="Zhou Z."/>
            <person name="Liu Y."/>
            <person name="Xu W."/>
            <person name="Pan J."/>
            <person name="Luo Z.H."/>
            <person name="Li M."/>
        </authorList>
    </citation>
    <scope>NUCLEOTIDE SEQUENCE [LARGE SCALE GENOMIC DNA]</scope>
    <source>
        <strain evidence="1">SpSt-289</strain>
    </source>
</reference>
<proteinExistence type="predicted"/>
<protein>
    <recommendedName>
        <fullName evidence="2">HD domain-containing protein</fullName>
    </recommendedName>
</protein>
<evidence type="ECO:0000313" key="1">
    <source>
        <dbReference type="EMBL" id="HDX32828.1"/>
    </source>
</evidence>
<dbReference type="SUPFAM" id="SSF109604">
    <property type="entry name" value="HD-domain/PDEase-like"/>
    <property type="match status" value="1"/>
</dbReference>
<accession>A0A7C1JY28</accession>
<comment type="caution">
    <text evidence="1">The sequence shown here is derived from an EMBL/GenBank/DDBJ whole genome shotgun (WGS) entry which is preliminary data.</text>
</comment>
<name>A0A7C1JY28_9CHLR</name>
<dbReference type="Gene3D" id="1.10.3210.10">
    <property type="entry name" value="Hypothetical protein af1432"/>
    <property type="match status" value="1"/>
</dbReference>
<gene>
    <name evidence="1" type="ORF">ENQ20_15275</name>
</gene>